<dbReference type="InterPro" id="IPR050481">
    <property type="entry name" value="UDP-glycosyltransf_plant"/>
</dbReference>
<gene>
    <name evidence="5" type="ORF">A4U43_C04F7420</name>
</gene>
<keyword evidence="4" id="KW-0732">Signal</keyword>
<evidence type="ECO:0000256" key="4">
    <source>
        <dbReference type="SAM" id="SignalP"/>
    </source>
</evidence>
<dbReference type="GO" id="GO:0035251">
    <property type="term" value="F:UDP-glucosyltransferase activity"/>
    <property type="evidence" value="ECO:0007669"/>
    <property type="project" value="InterPro"/>
</dbReference>
<dbReference type="OrthoDB" id="5835829at2759"/>
<dbReference type="Gene3D" id="3.40.50.2000">
    <property type="entry name" value="Glycogen Phosphorylase B"/>
    <property type="match status" value="2"/>
</dbReference>
<evidence type="ECO:0000256" key="3">
    <source>
        <dbReference type="ARBA" id="ARBA00022679"/>
    </source>
</evidence>
<dbReference type="Gramene" id="ONK71335">
    <property type="protein sequence ID" value="ONK71335"/>
    <property type="gene ID" value="A4U43_C04F7420"/>
</dbReference>
<name>A0A5P1EZ14_ASPOF</name>
<keyword evidence="6" id="KW-1185">Reference proteome</keyword>
<dbReference type="FunFam" id="3.40.50.2000:FF:000037">
    <property type="entry name" value="Glycosyltransferase"/>
    <property type="match status" value="1"/>
</dbReference>
<evidence type="ECO:0000313" key="5">
    <source>
        <dbReference type="EMBL" id="ONK71335.1"/>
    </source>
</evidence>
<dbReference type="Pfam" id="PF00201">
    <property type="entry name" value="UDPGT"/>
    <property type="match status" value="1"/>
</dbReference>
<proteinExistence type="inferred from homology"/>
<accession>A0A5P1EZ14</accession>
<dbReference type="EMBL" id="CM007384">
    <property type="protein sequence ID" value="ONK71335.1"/>
    <property type="molecule type" value="Genomic_DNA"/>
</dbReference>
<organism evidence="5 6">
    <name type="scientific">Asparagus officinalis</name>
    <name type="common">Garden asparagus</name>
    <dbReference type="NCBI Taxonomy" id="4686"/>
    <lineage>
        <taxon>Eukaryota</taxon>
        <taxon>Viridiplantae</taxon>
        <taxon>Streptophyta</taxon>
        <taxon>Embryophyta</taxon>
        <taxon>Tracheophyta</taxon>
        <taxon>Spermatophyta</taxon>
        <taxon>Magnoliopsida</taxon>
        <taxon>Liliopsida</taxon>
        <taxon>Asparagales</taxon>
        <taxon>Asparagaceae</taxon>
        <taxon>Asparagoideae</taxon>
        <taxon>Asparagus</taxon>
    </lineage>
</organism>
<dbReference type="InterPro" id="IPR002213">
    <property type="entry name" value="UDP_glucos_trans"/>
</dbReference>
<evidence type="ECO:0000313" key="6">
    <source>
        <dbReference type="Proteomes" id="UP000243459"/>
    </source>
</evidence>
<evidence type="ECO:0000256" key="1">
    <source>
        <dbReference type="ARBA" id="ARBA00009995"/>
    </source>
</evidence>
<feature type="chain" id="PRO_5024448864" description="Glycosyltransferase" evidence="4">
    <location>
        <begin position="19"/>
        <end position="467"/>
    </location>
</feature>
<dbReference type="FunFam" id="3.40.50.2000:FF:000088">
    <property type="entry name" value="Glycosyltransferase"/>
    <property type="match status" value="1"/>
</dbReference>
<comment type="similarity">
    <text evidence="1">Belongs to the UDP-glycosyltransferase family.</text>
</comment>
<dbReference type="PANTHER" id="PTHR48049">
    <property type="entry name" value="GLYCOSYLTRANSFERASE"/>
    <property type="match status" value="1"/>
</dbReference>
<sequence>MDNNGRLHIVMLPWLALGHLQTFLELSKRIAQKGHRISFLSTPKNIQRLPKIPQHISPLINLVQFPLPPTENLPAGVEVTIDLPYDDLRPYLKKAFDGLRQNVLNFLQENSNPPVDWIIYDYAAYWIPSVSAECGVPCAYFSTFNAATLGFVGPPQVLLGKEDQRTTVHEYTVAPKWVPFPSIIAYKEYEARQEVEPAIKQDASGVNELYRFALTIEGCDFLAIRSCIEFEPEWLELIGELFHKDIVPVGMLPPIIQEDSNEKEWESTFRWLDQQEAGSVVYVAFGSEAKLTSAQVEQIAIGLELTQLPFLWAFRAGKAPEGFEERTKCRGFVCFDWVPQIRILAHRSIGGFLTHGGWSSIVEGISFGLKMVVLPLMFDQGLNARNLVERGVAAEVPRNVEDGSFTGEGIAESLRLVMVEEKGETLRAKVREYRDTFGDMEMQDKRLDDFIKYLLSHKQKKVLSTTV</sequence>
<dbReference type="PANTHER" id="PTHR48049:SF60">
    <property type="entry name" value="UDP-GLYCOSYLTRANSFERASE 91B1"/>
    <property type="match status" value="1"/>
</dbReference>
<protein>
    <recommendedName>
        <fullName evidence="7">Glycosyltransferase</fullName>
    </recommendedName>
</protein>
<dbReference type="OMA" id="IARQGHQ"/>
<evidence type="ECO:0008006" key="7">
    <source>
        <dbReference type="Google" id="ProtNLM"/>
    </source>
</evidence>
<keyword evidence="2" id="KW-0328">Glycosyltransferase</keyword>
<keyword evidence="3" id="KW-0808">Transferase</keyword>
<dbReference type="Proteomes" id="UP000243459">
    <property type="component" value="Chromosome 4"/>
</dbReference>
<feature type="signal peptide" evidence="4">
    <location>
        <begin position="1"/>
        <end position="18"/>
    </location>
</feature>
<reference evidence="6" key="1">
    <citation type="journal article" date="2017" name="Nat. Commun.">
        <title>The asparagus genome sheds light on the origin and evolution of a young Y chromosome.</title>
        <authorList>
            <person name="Harkess A."/>
            <person name="Zhou J."/>
            <person name="Xu C."/>
            <person name="Bowers J.E."/>
            <person name="Van der Hulst R."/>
            <person name="Ayyampalayam S."/>
            <person name="Mercati F."/>
            <person name="Riccardi P."/>
            <person name="McKain M.R."/>
            <person name="Kakrana A."/>
            <person name="Tang H."/>
            <person name="Ray J."/>
            <person name="Groenendijk J."/>
            <person name="Arikit S."/>
            <person name="Mathioni S.M."/>
            <person name="Nakano M."/>
            <person name="Shan H."/>
            <person name="Telgmann-Rauber A."/>
            <person name="Kanno A."/>
            <person name="Yue Z."/>
            <person name="Chen H."/>
            <person name="Li W."/>
            <person name="Chen Y."/>
            <person name="Xu X."/>
            <person name="Zhang Y."/>
            <person name="Luo S."/>
            <person name="Chen H."/>
            <person name="Gao J."/>
            <person name="Mao Z."/>
            <person name="Pires J.C."/>
            <person name="Luo M."/>
            <person name="Kudrna D."/>
            <person name="Wing R.A."/>
            <person name="Meyers B.C."/>
            <person name="Yi K."/>
            <person name="Kong H."/>
            <person name="Lavrijsen P."/>
            <person name="Sunseri F."/>
            <person name="Falavigna A."/>
            <person name="Ye Y."/>
            <person name="Leebens-Mack J.H."/>
            <person name="Chen G."/>
        </authorList>
    </citation>
    <scope>NUCLEOTIDE SEQUENCE [LARGE SCALE GENOMIC DNA]</scope>
    <source>
        <strain evidence="6">cv. DH0086</strain>
    </source>
</reference>
<dbReference type="AlphaFoldDB" id="A0A5P1EZ14"/>
<dbReference type="CDD" id="cd03784">
    <property type="entry name" value="GT1_Gtf-like"/>
    <property type="match status" value="1"/>
</dbReference>
<evidence type="ECO:0000256" key="2">
    <source>
        <dbReference type="ARBA" id="ARBA00022676"/>
    </source>
</evidence>
<dbReference type="SUPFAM" id="SSF53756">
    <property type="entry name" value="UDP-Glycosyltransferase/glycogen phosphorylase"/>
    <property type="match status" value="1"/>
</dbReference>